<feature type="region of interest" description="Disordered" evidence="1">
    <location>
        <begin position="1"/>
        <end position="36"/>
    </location>
</feature>
<sequence length="183" mass="20995">MERLRKLPVEVETDDDSDFDNEGNGPEDVLDSSDHEKTIKERIAFQNRNFSKPTQERRLEDNKRQIGTQPIITPTSFSGKTIKASSAFTFSLFLRTWNHLSTSIFPEDLFLLFLQTPTPLPLRKKENFQEEPVGEKRKEEKIFLPRRPFLGHHLRKTEPGGCFYAVVPASGMDSVNGLTSSPW</sequence>
<gene>
    <name evidence="2" type="ORF">AVEN_37261_1</name>
</gene>
<keyword evidence="3" id="KW-1185">Reference proteome</keyword>
<name>A0A4Y2KKR4_ARAVE</name>
<feature type="compositionally biased region" description="Acidic residues" evidence="1">
    <location>
        <begin position="11"/>
        <end position="21"/>
    </location>
</feature>
<comment type="caution">
    <text evidence="2">The sequence shown here is derived from an EMBL/GenBank/DDBJ whole genome shotgun (WGS) entry which is preliminary data.</text>
</comment>
<reference evidence="2 3" key="1">
    <citation type="journal article" date="2019" name="Sci. Rep.">
        <title>Orb-weaving spider Araneus ventricosus genome elucidates the spidroin gene catalogue.</title>
        <authorList>
            <person name="Kono N."/>
            <person name="Nakamura H."/>
            <person name="Ohtoshi R."/>
            <person name="Moran D.A.P."/>
            <person name="Shinohara A."/>
            <person name="Yoshida Y."/>
            <person name="Fujiwara M."/>
            <person name="Mori M."/>
            <person name="Tomita M."/>
            <person name="Arakawa K."/>
        </authorList>
    </citation>
    <scope>NUCLEOTIDE SEQUENCE [LARGE SCALE GENOMIC DNA]</scope>
</reference>
<feature type="compositionally biased region" description="Basic and acidic residues" evidence="1">
    <location>
        <begin position="54"/>
        <end position="64"/>
    </location>
</feature>
<feature type="region of interest" description="Disordered" evidence="1">
    <location>
        <begin position="50"/>
        <end position="71"/>
    </location>
</feature>
<evidence type="ECO:0000256" key="1">
    <source>
        <dbReference type="SAM" id="MobiDB-lite"/>
    </source>
</evidence>
<dbReference type="EMBL" id="BGPR01004720">
    <property type="protein sequence ID" value="GBN02639.1"/>
    <property type="molecule type" value="Genomic_DNA"/>
</dbReference>
<protein>
    <submittedName>
        <fullName evidence="2">Uncharacterized protein</fullName>
    </submittedName>
</protein>
<evidence type="ECO:0000313" key="2">
    <source>
        <dbReference type="EMBL" id="GBN02639.1"/>
    </source>
</evidence>
<dbReference type="AlphaFoldDB" id="A0A4Y2KKR4"/>
<proteinExistence type="predicted"/>
<accession>A0A4Y2KKR4</accession>
<organism evidence="2 3">
    <name type="scientific">Araneus ventricosus</name>
    <name type="common">Orbweaver spider</name>
    <name type="synonym">Epeira ventricosa</name>
    <dbReference type="NCBI Taxonomy" id="182803"/>
    <lineage>
        <taxon>Eukaryota</taxon>
        <taxon>Metazoa</taxon>
        <taxon>Ecdysozoa</taxon>
        <taxon>Arthropoda</taxon>
        <taxon>Chelicerata</taxon>
        <taxon>Arachnida</taxon>
        <taxon>Araneae</taxon>
        <taxon>Araneomorphae</taxon>
        <taxon>Entelegynae</taxon>
        <taxon>Araneoidea</taxon>
        <taxon>Araneidae</taxon>
        <taxon>Araneus</taxon>
    </lineage>
</organism>
<evidence type="ECO:0000313" key="3">
    <source>
        <dbReference type="Proteomes" id="UP000499080"/>
    </source>
</evidence>
<dbReference type="Proteomes" id="UP000499080">
    <property type="component" value="Unassembled WGS sequence"/>
</dbReference>